<dbReference type="RefSeq" id="WP_046326635.1">
    <property type="nucleotide sequence ID" value="NZ_CP084389.1"/>
</dbReference>
<feature type="compositionally biased region" description="Acidic residues" evidence="12">
    <location>
        <begin position="425"/>
        <end position="447"/>
    </location>
</feature>
<evidence type="ECO:0000256" key="10">
    <source>
        <dbReference type="ARBA" id="ARBA00023136"/>
    </source>
</evidence>
<dbReference type="CDD" id="cd00212">
    <property type="entry name" value="PTS_IIB_glc"/>
    <property type="match status" value="1"/>
</dbReference>
<feature type="transmembrane region" description="Helical" evidence="13">
    <location>
        <begin position="171"/>
        <end position="193"/>
    </location>
</feature>
<keyword evidence="10 13" id="KW-0472">Membrane</keyword>
<feature type="transmembrane region" description="Helical" evidence="13">
    <location>
        <begin position="199"/>
        <end position="218"/>
    </location>
</feature>
<name>A0AA47B4C1_9LACO</name>
<evidence type="ECO:0000256" key="4">
    <source>
        <dbReference type="ARBA" id="ARBA00022597"/>
    </source>
</evidence>
<dbReference type="InterPro" id="IPR001996">
    <property type="entry name" value="PTS_IIB_1"/>
</dbReference>
<dbReference type="GO" id="GO:0016301">
    <property type="term" value="F:kinase activity"/>
    <property type="evidence" value="ECO:0007669"/>
    <property type="project" value="UniProtKB-KW"/>
</dbReference>
<evidence type="ECO:0000256" key="3">
    <source>
        <dbReference type="ARBA" id="ARBA00022475"/>
    </source>
</evidence>
<comment type="subcellular location">
    <subcellularLocation>
        <location evidence="1">Cell membrane</location>
        <topology evidence="1">Multi-pass membrane protein</topology>
    </subcellularLocation>
</comment>
<dbReference type="InterPro" id="IPR013013">
    <property type="entry name" value="PTS_EIIC_1"/>
</dbReference>
<evidence type="ECO:0000256" key="1">
    <source>
        <dbReference type="ARBA" id="ARBA00004651"/>
    </source>
</evidence>
<evidence type="ECO:0000256" key="2">
    <source>
        <dbReference type="ARBA" id="ARBA00022448"/>
    </source>
</evidence>
<dbReference type="PANTHER" id="PTHR30009">
    <property type="entry name" value="CYTOCHROME C-TYPE SYNTHESIS PROTEIN AND PTS TRANSMEMBRANE COMPONENT"/>
    <property type="match status" value="1"/>
</dbReference>
<reference evidence="16" key="1">
    <citation type="submission" date="2021-09" db="EMBL/GenBank/DDBJ databases">
        <title>Lactobacillus species from Apis mellifera, Switzerland.</title>
        <authorList>
            <person name="Pfister J."/>
            <person name="Brown A."/>
            <person name="Neumann P."/>
            <person name="Collaud A."/>
            <person name="Retschnig G."/>
            <person name="Perreten V."/>
        </authorList>
    </citation>
    <scope>NUCLEOTIDE SEQUENCE</scope>
    <source>
        <strain evidence="16">IBH002</strain>
    </source>
</reference>
<keyword evidence="2" id="KW-0813">Transport</keyword>
<evidence type="ECO:0000256" key="11">
    <source>
        <dbReference type="PROSITE-ProRule" id="PRU00421"/>
    </source>
</evidence>
<dbReference type="GO" id="GO:0090563">
    <property type="term" value="F:protein-phosphocysteine-sugar phosphotransferase activity"/>
    <property type="evidence" value="ECO:0007669"/>
    <property type="project" value="TreeGrafter"/>
</dbReference>
<feature type="region of interest" description="Disordered" evidence="12">
    <location>
        <begin position="422"/>
        <end position="452"/>
    </location>
</feature>
<dbReference type="Gene3D" id="3.30.1360.60">
    <property type="entry name" value="Glucose permease domain IIB"/>
    <property type="match status" value="1"/>
</dbReference>
<evidence type="ECO:0000259" key="15">
    <source>
        <dbReference type="PROSITE" id="PS51103"/>
    </source>
</evidence>
<keyword evidence="17" id="KW-1185">Reference proteome</keyword>
<keyword evidence="3" id="KW-1003">Cell membrane</keyword>
<evidence type="ECO:0000256" key="13">
    <source>
        <dbReference type="SAM" id="Phobius"/>
    </source>
</evidence>
<proteinExistence type="predicted"/>
<evidence type="ECO:0000256" key="9">
    <source>
        <dbReference type="ARBA" id="ARBA00022989"/>
    </source>
</evidence>
<feature type="domain" description="PTS EIIB type-1" evidence="14">
    <location>
        <begin position="454"/>
        <end position="536"/>
    </location>
</feature>
<dbReference type="SUPFAM" id="SSF55604">
    <property type="entry name" value="Glucose permease domain IIB"/>
    <property type="match status" value="1"/>
</dbReference>
<keyword evidence="4" id="KW-0762">Sugar transport</keyword>
<dbReference type="Pfam" id="PF00367">
    <property type="entry name" value="PTS_EIIB"/>
    <property type="match status" value="1"/>
</dbReference>
<organism evidence="16 17">
    <name type="scientific">Lactobacillus helsingborgensis</name>
    <dbReference type="NCBI Taxonomy" id="1218494"/>
    <lineage>
        <taxon>Bacteria</taxon>
        <taxon>Bacillati</taxon>
        <taxon>Bacillota</taxon>
        <taxon>Bacilli</taxon>
        <taxon>Lactobacillales</taxon>
        <taxon>Lactobacillaceae</taxon>
        <taxon>Lactobacillus</taxon>
    </lineage>
</organism>
<dbReference type="EMBL" id="CP084389">
    <property type="protein sequence ID" value="UZX29865.1"/>
    <property type="molecule type" value="Genomic_DNA"/>
</dbReference>
<dbReference type="GO" id="GO:0005886">
    <property type="term" value="C:plasma membrane"/>
    <property type="evidence" value="ECO:0007669"/>
    <property type="project" value="UniProtKB-SubCell"/>
</dbReference>
<dbReference type="PROSITE" id="PS01035">
    <property type="entry name" value="PTS_EIIB_TYPE_1_CYS"/>
    <property type="match status" value="1"/>
</dbReference>
<dbReference type="InterPro" id="IPR036878">
    <property type="entry name" value="Glu_permease_IIB"/>
</dbReference>
<evidence type="ECO:0000313" key="17">
    <source>
        <dbReference type="Proteomes" id="UP001164557"/>
    </source>
</evidence>
<dbReference type="GO" id="GO:0008982">
    <property type="term" value="F:protein-N(PI)-phosphohistidine-sugar phosphotransferase activity"/>
    <property type="evidence" value="ECO:0007669"/>
    <property type="project" value="InterPro"/>
</dbReference>
<feature type="transmembrane region" description="Helical" evidence="13">
    <location>
        <begin position="51"/>
        <end position="73"/>
    </location>
</feature>
<dbReference type="GO" id="GO:0009401">
    <property type="term" value="P:phosphoenolpyruvate-dependent sugar phosphotransferase system"/>
    <property type="evidence" value="ECO:0007669"/>
    <property type="project" value="UniProtKB-KW"/>
</dbReference>
<evidence type="ECO:0000256" key="5">
    <source>
        <dbReference type="ARBA" id="ARBA00022679"/>
    </source>
</evidence>
<keyword evidence="6" id="KW-0598">Phosphotransferase system</keyword>
<gene>
    <name evidence="16" type="ORF">LDX53_01105</name>
</gene>
<evidence type="ECO:0000259" key="14">
    <source>
        <dbReference type="PROSITE" id="PS51098"/>
    </source>
</evidence>
<feature type="domain" description="PTS EIIC type-1" evidence="15">
    <location>
        <begin position="3"/>
        <end position="415"/>
    </location>
</feature>
<feature type="transmembrane region" description="Helical" evidence="13">
    <location>
        <begin position="20"/>
        <end position="39"/>
    </location>
</feature>
<protein>
    <submittedName>
        <fullName evidence="16">PTS transporter subunit EIIC</fullName>
    </submittedName>
</protein>
<evidence type="ECO:0000256" key="6">
    <source>
        <dbReference type="ARBA" id="ARBA00022683"/>
    </source>
</evidence>
<dbReference type="NCBIfam" id="TIGR00826">
    <property type="entry name" value="EIIB_glc"/>
    <property type="match status" value="1"/>
</dbReference>
<dbReference type="PROSITE" id="PS51103">
    <property type="entry name" value="PTS_EIIC_TYPE_1"/>
    <property type="match status" value="1"/>
</dbReference>
<feature type="transmembrane region" description="Helical" evidence="13">
    <location>
        <begin position="306"/>
        <end position="323"/>
    </location>
</feature>
<keyword evidence="8" id="KW-0418">Kinase</keyword>
<feature type="transmembrane region" description="Helical" evidence="13">
    <location>
        <begin position="126"/>
        <end position="150"/>
    </location>
</feature>
<evidence type="ECO:0000256" key="12">
    <source>
        <dbReference type="SAM" id="MobiDB-lite"/>
    </source>
</evidence>
<dbReference type="PROSITE" id="PS51098">
    <property type="entry name" value="PTS_EIIB_TYPE_1"/>
    <property type="match status" value="1"/>
</dbReference>
<accession>A0AA47B4C1</accession>
<dbReference type="Pfam" id="PF02378">
    <property type="entry name" value="PTS_EIIC"/>
    <property type="match status" value="1"/>
</dbReference>
<feature type="transmembrane region" description="Helical" evidence="13">
    <location>
        <begin position="85"/>
        <end position="106"/>
    </location>
</feature>
<feature type="transmembrane region" description="Helical" evidence="13">
    <location>
        <begin position="274"/>
        <end position="294"/>
    </location>
</feature>
<keyword evidence="7 13" id="KW-0812">Transmembrane</keyword>
<evidence type="ECO:0000256" key="8">
    <source>
        <dbReference type="ARBA" id="ARBA00022777"/>
    </source>
</evidence>
<evidence type="ECO:0000313" key="16">
    <source>
        <dbReference type="EMBL" id="UZX29865.1"/>
    </source>
</evidence>
<keyword evidence="5" id="KW-0808">Transferase</keyword>
<dbReference type="InterPro" id="IPR018113">
    <property type="entry name" value="PTrfase_EIIB_Cys"/>
</dbReference>
<dbReference type="Proteomes" id="UP001164557">
    <property type="component" value="Chromosome"/>
</dbReference>
<dbReference type="InterPro" id="IPR050429">
    <property type="entry name" value="PTS_Glucose_EIICBA"/>
</dbReference>
<dbReference type="PANTHER" id="PTHR30009:SF24">
    <property type="entry name" value="PTS SYSTEM, IIBC COMPONENT"/>
    <property type="match status" value="1"/>
</dbReference>
<feature type="active site" description="Phosphocysteine intermediate; for EIIB activity" evidence="11">
    <location>
        <position position="476"/>
    </location>
</feature>
<dbReference type="InterPro" id="IPR003352">
    <property type="entry name" value="PTS_EIIC"/>
</dbReference>
<feature type="transmembrane region" description="Helical" evidence="13">
    <location>
        <begin position="382"/>
        <end position="403"/>
    </location>
</feature>
<evidence type="ECO:0000256" key="7">
    <source>
        <dbReference type="ARBA" id="ARBA00022692"/>
    </source>
</evidence>
<keyword evidence="9 13" id="KW-1133">Transmembrane helix</keyword>
<dbReference type="AlphaFoldDB" id="A0AA47B4C1"/>
<feature type="transmembrane region" description="Helical" evidence="13">
    <location>
        <begin position="230"/>
        <end position="254"/>
    </location>
</feature>
<sequence>MKGKFMKSANVFSRAIIQPVMFMAVTGIILSVCAILKLDLMPTVLKDTGNFIYNILSSGMIGQLSCIFCVGIAAALAKPKYKTDAAILGIVTYLIFLFANNSWLQLTHRLAKPNSQGLYGTGQNMVFGIQVTDMGVFLGIILGILVGWMVNKWGNIKLHKYLSPYAGTKSVYIILVFVTILFAIAITYVWPAVNWVIENIVKVMSTTGSIGFFLYGLLNRLLLPVGLHHFLWMPLFYTPLGGTARIAGKLYTGAFNIWLAELGNPSHITAMHQSIGYLSNFGSISLPIGIAFAFWKMAEPKNRQKVAAILIPTVTTAFLAGVTEPLEFMFLFLSPLLWLAHSVVYGISLFLTNIVGINIQFDTGINMIINSFAFPARLGHQYLIPIMFVVTGLLEYFVFVFMIKRFNIPTIGRANADESLLNGAESEDESVQEAEEELAQSDSDAESADTAKFDNQTKNIVTGLGGPENIDEMVNCYTRLRVDVKDTSKLDIDLLKQKTGTKGVMQDGHNIQIVFGVDVESIHDKVDEYLDYLKKHPSQSGK</sequence>
<feature type="transmembrane region" description="Helical" evidence="13">
    <location>
        <begin position="343"/>
        <end position="361"/>
    </location>
</feature>